<organism evidence="1 2">
    <name type="scientific">Dioscorea alata</name>
    <name type="common">Purple yam</name>
    <dbReference type="NCBI Taxonomy" id="55571"/>
    <lineage>
        <taxon>Eukaryota</taxon>
        <taxon>Viridiplantae</taxon>
        <taxon>Streptophyta</taxon>
        <taxon>Embryophyta</taxon>
        <taxon>Tracheophyta</taxon>
        <taxon>Spermatophyta</taxon>
        <taxon>Magnoliopsida</taxon>
        <taxon>Liliopsida</taxon>
        <taxon>Dioscoreales</taxon>
        <taxon>Dioscoreaceae</taxon>
        <taxon>Dioscorea</taxon>
    </lineage>
</organism>
<evidence type="ECO:0000313" key="1">
    <source>
        <dbReference type="EMBL" id="KAH7676238.1"/>
    </source>
</evidence>
<proteinExistence type="predicted"/>
<accession>A0ACB7VPJ3</accession>
<gene>
    <name evidence="1" type="ORF">IHE45_07G002400</name>
</gene>
<keyword evidence="2" id="KW-1185">Reference proteome</keyword>
<dbReference type="EMBL" id="CM037017">
    <property type="protein sequence ID" value="KAH7676238.1"/>
    <property type="molecule type" value="Genomic_DNA"/>
</dbReference>
<name>A0ACB7VPJ3_DIOAL</name>
<reference evidence="2" key="1">
    <citation type="journal article" date="2022" name="Nat. Commun.">
        <title>Chromosome evolution and the genetic basis of agronomically important traits in greater yam.</title>
        <authorList>
            <person name="Bredeson J.V."/>
            <person name="Lyons J.B."/>
            <person name="Oniyinde I.O."/>
            <person name="Okereke N.R."/>
            <person name="Kolade O."/>
            <person name="Nnabue I."/>
            <person name="Nwadili C.O."/>
            <person name="Hribova E."/>
            <person name="Parker M."/>
            <person name="Nwogha J."/>
            <person name="Shu S."/>
            <person name="Carlson J."/>
            <person name="Kariba R."/>
            <person name="Muthemba S."/>
            <person name="Knop K."/>
            <person name="Barton G.J."/>
            <person name="Sherwood A.V."/>
            <person name="Lopez-Montes A."/>
            <person name="Asiedu R."/>
            <person name="Jamnadass R."/>
            <person name="Muchugi A."/>
            <person name="Goodstein D."/>
            <person name="Egesi C.N."/>
            <person name="Featherston J."/>
            <person name="Asfaw A."/>
            <person name="Simpson G.G."/>
            <person name="Dolezel J."/>
            <person name="Hendre P.S."/>
            <person name="Van Deynze A."/>
            <person name="Kumar P.L."/>
            <person name="Obidiegwu J.E."/>
            <person name="Bhattacharjee R."/>
            <person name="Rokhsar D.S."/>
        </authorList>
    </citation>
    <scope>NUCLEOTIDE SEQUENCE [LARGE SCALE GENOMIC DNA]</scope>
    <source>
        <strain evidence="2">cv. TDa95/00328</strain>
    </source>
</reference>
<protein>
    <submittedName>
        <fullName evidence="1">Uncharacterized protein</fullName>
    </submittedName>
</protein>
<evidence type="ECO:0000313" key="2">
    <source>
        <dbReference type="Proteomes" id="UP000827976"/>
    </source>
</evidence>
<comment type="caution">
    <text evidence="1">The sequence shown here is derived from an EMBL/GenBank/DDBJ whole genome shotgun (WGS) entry which is preliminary data.</text>
</comment>
<dbReference type="Proteomes" id="UP000827976">
    <property type="component" value="Chromosome 7"/>
</dbReference>
<sequence length="193" mass="21325">MATEEEEETILAVHSPTDDSDGEDDHLSARRMSQLSIETSEGEVADGELSDNDDVHESPSPVVVFGSLPVTPVRRRRGRRGKGRDGWVERQWERRRRKEDGECRLLVRRNGRPGCISMDIDEVKACRELGIELQPLDWTVGFSGSALDTSSGGDSPVPNWRISNPGDNPEDVKARLKMWAHAVALASSTSFSG</sequence>